<dbReference type="HOGENOM" id="CLU_061951_0_0_2"/>
<keyword evidence="1" id="KW-0808">Transferase</keyword>
<organism evidence="1 2">
    <name type="scientific">Methanomethylovorans hollandica (strain DSM 15978 / NBRC 107637 / DMS1)</name>
    <dbReference type="NCBI Taxonomy" id="867904"/>
    <lineage>
        <taxon>Archaea</taxon>
        <taxon>Methanobacteriati</taxon>
        <taxon>Methanobacteriota</taxon>
        <taxon>Stenosarchaea group</taxon>
        <taxon>Methanomicrobia</taxon>
        <taxon>Methanosarcinales</taxon>
        <taxon>Methanosarcinaceae</taxon>
        <taxon>Methanomethylovorans</taxon>
    </lineage>
</organism>
<evidence type="ECO:0000313" key="1">
    <source>
        <dbReference type="EMBL" id="AGB48739.1"/>
    </source>
</evidence>
<dbReference type="EMBL" id="CP003362">
    <property type="protein sequence ID" value="AGB48739.1"/>
    <property type="molecule type" value="Genomic_DNA"/>
</dbReference>
<dbReference type="AlphaFoldDB" id="L0KXL9"/>
<dbReference type="SUPFAM" id="SSF53335">
    <property type="entry name" value="S-adenosyl-L-methionine-dependent methyltransferases"/>
    <property type="match status" value="1"/>
</dbReference>
<evidence type="ECO:0000313" key="2">
    <source>
        <dbReference type="Proteomes" id="UP000010866"/>
    </source>
</evidence>
<sequence>MLFIFIDFQTDRFKCIDAFSDLILVTRRKNFEKQLYSDDDGLRFATPWPVAAYRAKRLKCSSLADISCGIGGQTVYFARECERVYAIEIDPAKLELARKNCKLFGLNNVEFICGDALSDDVIEQIPAVDIVFSDPARAAAEKERDIDNLTPHIPDVLAAYSGNTRNFAFEAPPQLPPERISFDCELEYLSLDGELNRLNLYFGDLKTCTISALGLPGPTKMCRKTEPPEETEMINVSKPGNYLYEPDPAVIKAKLLPELIKELKDKAEIFRIDNKRLMLTSNTVMDHPLIKNTYRIVFNTEFVPEAINRELKKRGYGKVLLRTEVDPAMYWDIRNRLEKNLNGEKKINLFARESIAYICEKI</sequence>
<dbReference type="PANTHER" id="PTHR14741:SF32">
    <property type="entry name" value="TRIMETHYLGUANOSINE SYNTHASE"/>
    <property type="match status" value="1"/>
</dbReference>
<accession>L0KXL9</accession>
<proteinExistence type="predicted"/>
<dbReference type="InterPro" id="IPR019012">
    <property type="entry name" value="RNA_cap_Gua-N2-MeTrfase"/>
</dbReference>
<keyword evidence="1" id="KW-0489">Methyltransferase</keyword>
<dbReference type="Proteomes" id="UP000010866">
    <property type="component" value="Chromosome"/>
</dbReference>
<keyword evidence="2" id="KW-1185">Reference proteome</keyword>
<name>L0KXL9_METHD</name>
<protein>
    <submittedName>
        <fullName evidence="1">SAM-dependent methyltransferase, tRNA(Uracil-5)-methyltransferase</fullName>
    </submittedName>
</protein>
<dbReference type="KEGG" id="mhz:Metho_0472"/>
<gene>
    <name evidence="1" type="ordered locus">Metho_0472</name>
</gene>
<dbReference type="InterPro" id="IPR029063">
    <property type="entry name" value="SAM-dependent_MTases_sf"/>
</dbReference>
<reference evidence="2" key="1">
    <citation type="submission" date="2012-02" db="EMBL/GenBank/DDBJ databases">
        <title>Complete sequence of chromosome of Methanomethylovorans hollandica DSM 15978.</title>
        <authorList>
            <person name="Lucas S."/>
            <person name="Copeland A."/>
            <person name="Lapidus A."/>
            <person name="Glavina del Rio T."/>
            <person name="Dalin E."/>
            <person name="Tice H."/>
            <person name="Bruce D."/>
            <person name="Goodwin L."/>
            <person name="Pitluck S."/>
            <person name="Peters L."/>
            <person name="Mikhailova N."/>
            <person name="Held B."/>
            <person name="Kyrpides N."/>
            <person name="Mavromatis K."/>
            <person name="Ivanova N."/>
            <person name="Brettin T."/>
            <person name="Detter J.C."/>
            <person name="Han C."/>
            <person name="Larimer F."/>
            <person name="Land M."/>
            <person name="Hauser L."/>
            <person name="Markowitz V."/>
            <person name="Cheng J.-F."/>
            <person name="Hugenholtz P."/>
            <person name="Woyke T."/>
            <person name="Wu D."/>
            <person name="Spring S."/>
            <person name="Schroeder M."/>
            <person name="Brambilla E."/>
            <person name="Klenk H.-P."/>
            <person name="Eisen J.A."/>
        </authorList>
    </citation>
    <scope>NUCLEOTIDE SEQUENCE [LARGE SCALE GENOMIC DNA]</scope>
    <source>
        <strain evidence="2">DSM 15978 / NBRC 107637 / DMS1</strain>
    </source>
</reference>
<dbReference type="STRING" id="867904.Metho_0472"/>
<dbReference type="Pfam" id="PF09445">
    <property type="entry name" value="Methyltransf_15"/>
    <property type="match status" value="1"/>
</dbReference>
<dbReference type="Gene3D" id="3.40.50.150">
    <property type="entry name" value="Vaccinia Virus protein VP39"/>
    <property type="match status" value="1"/>
</dbReference>
<dbReference type="CDD" id="cd02440">
    <property type="entry name" value="AdoMet_MTases"/>
    <property type="match status" value="1"/>
</dbReference>
<dbReference type="GO" id="GO:0071164">
    <property type="term" value="F:RNA cap trimethylguanosine synthase activity"/>
    <property type="evidence" value="ECO:0007669"/>
    <property type="project" value="TreeGrafter"/>
</dbReference>
<dbReference type="PANTHER" id="PTHR14741">
    <property type="entry name" value="S-ADENOSYLMETHIONINE-DEPENDENT METHYLTRANSFERASE RELATED"/>
    <property type="match status" value="1"/>
</dbReference>